<dbReference type="OrthoDB" id="6260732at2759"/>
<evidence type="ECO:0000256" key="3">
    <source>
        <dbReference type="ARBA" id="ARBA00022786"/>
    </source>
</evidence>
<accession>A0A1E3P577</accession>
<protein>
    <recommendedName>
        <fullName evidence="5">TATA-binding protein interacting (TIP20) domain-containing protein</fullName>
    </recommendedName>
</protein>
<dbReference type="EMBL" id="KV454210">
    <property type="protein sequence ID" value="ODQ60394.1"/>
    <property type="molecule type" value="Genomic_DNA"/>
</dbReference>
<dbReference type="Proteomes" id="UP000094112">
    <property type="component" value="Unassembled WGS sequence"/>
</dbReference>
<dbReference type="STRING" id="683960.A0A1E3P577"/>
<keyword evidence="7" id="KW-1185">Reference proteome</keyword>
<gene>
    <name evidence="6" type="ORF">WICANDRAFT_62952</name>
</gene>
<dbReference type="InterPro" id="IPR011989">
    <property type="entry name" value="ARM-like"/>
</dbReference>
<sequence>MSTDFKSADQKLKQILDKSKDVDPDLRFMALNDLNKLLVEHNLIINKVNSYSSKIIKILLDSLNDPNSDVQNQSLKCFKPLVSSLDDQEILEILRDLNAGQTTSASITTSIQTMAINEILKNLNLKHSSTGSLIVVELLPSLISNESGLITSLDSIEILTDLINNLGSTIPSNELSKIYTALVKTIFGEVNIISKKSVVALGYLVNSLSVEEFENVIVLIQNSHGDSYEDINLTLLTFNSLAKANHDLFIPYLQQVLDFSFHHLYLNNEDLDDDQIKIDEVRYEALQLIASLVSIGESFKPFISTILTIVQKFLTYDPYTNNYEEEEMDNDLSDEEEFSDDEDFDDMEEESDDNTWKLRKQAAKLCSLLVVQFPTILFQIYSEGIFETLINSVSDSSETVSFEKIHAMDSIIEVTIKQHGKRSNRKRRGSDVSMSDIDDSLTQMNKLRGKIVSRFIKELSNVKHNNLSKFNTLLQFFQRFNRLDEDLKPLLIAIREHNFGLNLDLLKFYSSLLKNNDLEYFGGELNYIIETINSGLTSKNHISILNSIEASIDLLNLAYNETLTNSIIEIANTNKNDSEIRNTAIQSLGELRKLPPKKINDLHELFVDTLKYEPIVVSTIKSITGLVEFYNDTIENEVINKIVKIYEKLVLDFNYSINVIESLGVIVRYFEIDSSIGDLLLKLFEEDKYQSQILRVVSNLKFDKSKLKSIFLKASTIDEIDDGAIIELGKRIGSELIPNLESDTSNIRNIKVLAEIVINENLIDYVRAREQDLVQNNNDLIFNIRLLGYVGEKITLAISIDQLLSHFADDETKVYAAEALGRMISKNSKEYLAGFLQKIQNDEYRYLLLISIKQVLKINNGLVYNDFNDIWNTIISILEREEDIDDDLAKISAQNLGLILVKNNDTNYFYNKASELIDSNSNSIVYTIIASMKFILAYDNLISIELIESILLQVFNKISDENLKIKQISVITLITVLNNQFNLLIPYLPTVLPIVYEELAMRKQYQETIQIGPFKHKVDKALEVRKNSFEILYKLSLNHHLLNNVDYNQVLSMVIKHGLSSDIISISSLIIIKLLEFDDVLLSVEDKQFLSNGIDKLLGNIKKKEDQQKDSKEEQETKSVLINLRKSIFD</sequence>
<dbReference type="GeneID" id="30200709"/>
<feature type="domain" description="TATA-binding protein interacting (TIP20)" evidence="5">
    <location>
        <begin position="984"/>
        <end position="1117"/>
    </location>
</feature>
<dbReference type="InterPro" id="IPR016024">
    <property type="entry name" value="ARM-type_fold"/>
</dbReference>
<dbReference type="PANTHER" id="PTHR12696">
    <property type="entry name" value="TIP120"/>
    <property type="match status" value="1"/>
</dbReference>
<evidence type="ECO:0000313" key="6">
    <source>
        <dbReference type="EMBL" id="ODQ60394.1"/>
    </source>
</evidence>
<comment type="similarity">
    <text evidence="1">Belongs to the CAND family.</text>
</comment>
<dbReference type="Pfam" id="PF08623">
    <property type="entry name" value="TIP120"/>
    <property type="match status" value="1"/>
</dbReference>
<evidence type="ECO:0000256" key="4">
    <source>
        <dbReference type="SAM" id="MobiDB-lite"/>
    </source>
</evidence>
<evidence type="ECO:0000259" key="5">
    <source>
        <dbReference type="Pfam" id="PF08623"/>
    </source>
</evidence>
<keyword evidence="3" id="KW-0833">Ubl conjugation pathway</keyword>
<evidence type="ECO:0000256" key="1">
    <source>
        <dbReference type="ARBA" id="ARBA00007657"/>
    </source>
</evidence>
<proteinExistence type="inferred from homology"/>
<evidence type="ECO:0000256" key="2">
    <source>
        <dbReference type="ARBA" id="ARBA00022737"/>
    </source>
</evidence>
<dbReference type="GO" id="GO:0010265">
    <property type="term" value="P:SCF complex assembly"/>
    <property type="evidence" value="ECO:0007669"/>
    <property type="project" value="InterPro"/>
</dbReference>
<keyword evidence="2" id="KW-0677">Repeat</keyword>
<feature type="region of interest" description="Disordered" evidence="4">
    <location>
        <begin position="325"/>
        <end position="349"/>
    </location>
</feature>
<dbReference type="AlphaFoldDB" id="A0A1E3P577"/>
<dbReference type="InterPro" id="IPR013932">
    <property type="entry name" value="TATA-bd_TIP120"/>
</dbReference>
<name>A0A1E3P577_WICAA</name>
<dbReference type="Gene3D" id="1.25.10.10">
    <property type="entry name" value="Leucine-rich Repeat Variant"/>
    <property type="match status" value="1"/>
</dbReference>
<dbReference type="InterPro" id="IPR039852">
    <property type="entry name" value="CAND1/CAND2"/>
</dbReference>
<dbReference type="RefSeq" id="XP_019039601.1">
    <property type="nucleotide sequence ID" value="XM_019183463.1"/>
</dbReference>
<organism evidence="6 7">
    <name type="scientific">Wickerhamomyces anomalus (strain ATCC 58044 / CBS 1984 / NCYC 433 / NRRL Y-366-8)</name>
    <name type="common">Yeast</name>
    <name type="synonym">Hansenula anomala</name>
    <dbReference type="NCBI Taxonomy" id="683960"/>
    <lineage>
        <taxon>Eukaryota</taxon>
        <taxon>Fungi</taxon>
        <taxon>Dikarya</taxon>
        <taxon>Ascomycota</taxon>
        <taxon>Saccharomycotina</taxon>
        <taxon>Saccharomycetes</taxon>
        <taxon>Phaffomycetales</taxon>
        <taxon>Wickerhamomycetaceae</taxon>
        <taxon>Wickerhamomyces</taxon>
    </lineage>
</organism>
<dbReference type="SUPFAM" id="SSF48371">
    <property type="entry name" value="ARM repeat"/>
    <property type="match status" value="1"/>
</dbReference>
<reference evidence="6 7" key="1">
    <citation type="journal article" date="2016" name="Proc. Natl. Acad. Sci. U.S.A.">
        <title>Comparative genomics of biotechnologically important yeasts.</title>
        <authorList>
            <person name="Riley R."/>
            <person name="Haridas S."/>
            <person name="Wolfe K.H."/>
            <person name="Lopes M.R."/>
            <person name="Hittinger C.T."/>
            <person name="Goeker M."/>
            <person name="Salamov A.A."/>
            <person name="Wisecaver J.H."/>
            <person name="Long T.M."/>
            <person name="Calvey C.H."/>
            <person name="Aerts A.L."/>
            <person name="Barry K.W."/>
            <person name="Choi C."/>
            <person name="Clum A."/>
            <person name="Coughlan A.Y."/>
            <person name="Deshpande S."/>
            <person name="Douglass A.P."/>
            <person name="Hanson S.J."/>
            <person name="Klenk H.-P."/>
            <person name="LaButti K.M."/>
            <person name="Lapidus A."/>
            <person name="Lindquist E.A."/>
            <person name="Lipzen A.M."/>
            <person name="Meier-Kolthoff J.P."/>
            <person name="Ohm R.A."/>
            <person name="Otillar R.P."/>
            <person name="Pangilinan J.L."/>
            <person name="Peng Y."/>
            <person name="Rokas A."/>
            <person name="Rosa C.A."/>
            <person name="Scheuner C."/>
            <person name="Sibirny A.A."/>
            <person name="Slot J.C."/>
            <person name="Stielow J.B."/>
            <person name="Sun H."/>
            <person name="Kurtzman C.P."/>
            <person name="Blackwell M."/>
            <person name="Grigoriev I.V."/>
            <person name="Jeffries T.W."/>
        </authorList>
    </citation>
    <scope>NUCLEOTIDE SEQUENCE [LARGE SCALE GENOMIC DNA]</scope>
    <source>
        <strain evidence="7">ATCC 58044 / CBS 1984 / NCYC 433 / NRRL Y-366-8</strain>
    </source>
</reference>
<evidence type="ECO:0000313" key="7">
    <source>
        <dbReference type="Proteomes" id="UP000094112"/>
    </source>
</evidence>